<feature type="domain" description="DUF4781" evidence="2">
    <location>
        <begin position="499"/>
        <end position="698"/>
    </location>
</feature>
<evidence type="ECO:0000313" key="3">
    <source>
        <dbReference type="EMBL" id="KGM31158.1"/>
    </source>
</evidence>
<evidence type="ECO:0000256" key="1">
    <source>
        <dbReference type="SAM" id="MobiDB-lite"/>
    </source>
</evidence>
<dbReference type="InterPro" id="IPR031962">
    <property type="entry name" value="DUF4781"/>
</dbReference>
<dbReference type="OrthoDB" id="9783680at2"/>
<name>A0A0A0CZY2_9PROT</name>
<dbReference type="RefSeq" id="WP_034846537.1">
    <property type="nucleotide sequence ID" value="NZ_JANX01000582.1"/>
</dbReference>
<protein>
    <recommendedName>
        <fullName evidence="2">DUF4781 domain-containing protein</fullName>
    </recommendedName>
</protein>
<comment type="caution">
    <text evidence="3">The sequence shown here is derived from an EMBL/GenBank/DDBJ whole genome shotgun (WGS) entry which is preliminary data.</text>
</comment>
<accession>A0A0A0CZY2</accession>
<feature type="compositionally biased region" description="Pro residues" evidence="1">
    <location>
        <begin position="744"/>
        <end position="757"/>
    </location>
</feature>
<feature type="region of interest" description="Disordered" evidence="1">
    <location>
        <begin position="1"/>
        <end position="75"/>
    </location>
</feature>
<reference evidence="3 4" key="1">
    <citation type="submission" date="2014-01" db="EMBL/GenBank/DDBJ databases">
        <title>Genome sequence determination for a cystic fibrosis isolate, Inquilinus limosus.</title>
        <authorList>
            <person name="Pino M."/>
            <person name="Di Conza J."/>
            <person name="Gutkind G."/>
        </authorList>
    </citation>
    <scope>NUCLEOTIDE SEQUENCE [LARGE SCALE GENOMIC DNA]</scope>
    <source>
        <strain evidence="3 4">MP06</strain>
    </source>
</reference>
<dbReference type="AlphaFoldDB" id="A0A0A0CZY2"/>
<sequence>MVFPADRSSGLPPYSPRADRGKPDSPVRFADVVDAVRKQEPPQPGNQGAPAPARRTDPPQLTDPAKTIADDRRRRIDDWVAGADDSFWPWDDDSHDKVAHALRGNSELGGLTRDEQRYLVDKALDKWVREGETYSSPRDLARDVRGDGTLGPLVAERCAVKAAALEAEQRRKPASDRNGDAVDIGGAAIVALHVEPGRKTDAAQQAALRRLVEQLGPSRAAGLAEALSSPGLETEYASATLEALNAGPYTDSGWAFTTSAFSTTQQQRYGQGTDLSMPMAQALARGLFPQDPQRQQQEAKRLGDLLSSPTGRSLLTPPNAVLGEDKVGPERRAQALAVVLQNPEITVERLSRDGFDPWASPLIATPIAQDSADRALAASRQTPEAVADRLGGGSGVGIPEELRGAQLDNRVGQAMNLPPDGISADTPPDKLQQLNDQAARGDRSFYATGDNAGTVGKITATIRDLGGDTARVTVLPIQYSSRQTGPVQLPLFRVEGKDGKTWFVDNLGARYDSFGKWTEKNQLPPGNVTYPKGGELKPGPDGKVALESRNTPKTPDTIGEHLLELGDMAALVGGLLAGGAMMIGSGGTAAPVVMIAAGAWVAGRGAQTLAERRDIGLSNGFGDPQARAAYFNIAAGVLSGLPLGRAAFLARTGQDVTMPGAWAVANGTAIGADTAAAGNSGYTLVKDWNDLDPAQRFEMGLGMAFWTVSAGAMARQAFRPSSTGAPVDDAPSDPPASTSRPDGEAPPPDPSASAPRP</sequence>
<evidence type="ECO:0000259" key="2">
    <source>
        <dbReference type="Pfam" id="PF16013"/>
    </source>
</evidence>
<dbReference type="PANTHER" id="PTHR21115:SF0">
    <property type="entry name" value="GH06117P-RELATED"/>
    <property type="match status" value="1"/>
</dbReference>
<feature type="region of interest" description="Disordered" evidence="1">
    <location>
        <begin position="291"/>
        <end position="326"/>
    </location>
</feature>
<dbReference type="PANTHER" id="PTHR21115">
    <property type="entry name" value="GH06117P-RELATED"/>
    <property type="match status" value="1"/>
</dbReference>
<dbReference type="Proteomes" id="UP000029995">
    <property type="component" value="Unassembled WGS sequence"/>
</dbReference>
<feature type="compositionally biased region" description="Low complexity" evidence="1">
    <location>
        <begin position="725"/>
        <end position="740"/>
    </location>
</feature>
<proteinExistence type="predicted"/>
<evidence type="ECO:0000313" key="4">
    <source>
        <dbReference type="Proteomes" id="UP000029995"/>
    </source>
</evidence>
<dbReference type="Pfam" id="PF16013">
    <property type="entry name" value="DUF4781"/>
    <property type="match status" value="1"/>
</dbReference>
<gene>
    <name evidence="3" type="ORF">P409_28815</name>
</gene>
<organism evidence="3 4">
    <name type="scientific">Inquilinus limosus MP06</name>
    <dbReference type="NCBI Taxonomy" id="1398085"/>
    <lineage>
        <taxon>Bacteria</taxon>
        <taxon>Pseudomonadati</taxon>
        <taxon>Pseudomonadota</taxon>
        <taxon>Alphaproteobacteria</taxon>
        <taxon>Rhodospirillales</taxon>
        <taxon>Rhodospirillaceae</taxon>
        <taxon>Inquilinus</taxon>
    </lineage>
</organism>
<feature type="non-terminal residue" evidence="3">
    <location>
        <position position="757"/>
    </location>
</feature>
<feature type="region of interest" description="Disordered" evidence="1">
    <location>
        <begin position="374"/>
        <end position="400"/>
    </location>
</feature>
<feature type="region of interest" description="Disordered" evidence="1">
    <location>
        <begin position="717"/>
        <end position="757"/>
    </location>
</feature>
<dbReference type="EMBL" id="JANX01000582">
    <property type="protein sequence ID" value="KGM31158.1"/>
    <property type="molecule type" value="Genomic_DNA"/>
</dbReference>